<feature type="domain" description="Amidohydrolase-related" evidence="1">
    <location>
        <begin position="53"/>
        <end position="373"/>
    </location>
</feature>
<dbReference type="SUPFAM" id="SSF51556">
    <property type="entry name" value="Metallo-dependent hydrolases"/>
    <property type="match status" value="1"/>
</dbReference>
<organism evidence="2 3">
    <name type="scientific">Blautia liquoris</name>
    <dbReference type="NCBI Taxonomy" id="2779518"/>
    <lineage>
        <taxon>Bacteria</taxon>
        <taxon>Bacillati</taxon>
        <taxon>Bacillota</taxon>
        <taxon>Clostridia</taxon>
        <taxon>Lachnospirales</taxon>
        <taxon>Lachnospiraceae</taxon>
        <taxon>Blautia</taxon>
    </lineage>
</organism>
<evidence type="ECO:0000259" key="1">
    <source>
        <dbReference type="Pfam" id="PF01979"/>
    </source>
</evidence>
<dbReference type="Gene3D" id="3.30.110.90">
    <property type="entry name" value="Amidohydrolase"/>
    <property type="match status" value="1"/>
</dbReference>
<accession>A0A7M2REE2</accession>
<gene>
    <name evidence="2" type="ORF">INP51_11915</name>
</gene>
<dbReference type="RefSeq" id="WP_193735067.1">
    <property type="nucleotide sequence ID" value="NZ_CP063304.1"/>
</dbReference>
<dbReference type="Proteomes" id="UP000593601">
    <property type="component" value="Chromosome"/>
</dbReference>
<dbReference type="InterPro" id="IPR006680">
    <property type="entry name" value="Amidohydro-rel"/>
</dbReference>
<dbReference type="PANTHER" id="PTHR43135:SF3">
    <property type="entry name" value="ALPHA-D-RIBOSE 1-METHYLPHOSPHONATE 5-TRIPHOSPHATE DIPHOSPHATASE"/>
    <property type="match status" value="1"/>
</dbReference>
<dbReference type="InterPro" id="IPR032466">
    <property type="entry name" value="Metal_Hydrolase"/>
</dbReference>
<dbReference type="InterPro" id="IPR051781">
    <property type="entry name" value="Metallo-dep_Hydrolase"/>
</dbReference>
<dbReference type="Gene3D" id="1.20.58.520">
    <property type="entry name" value="Amidohydrolase"/>
    <property type="match status" value="1"/>
</dbReference>
<dbReference type="PANTHER" id="PTHR43135">
    <property type="entry name" value="ALPHA-D-RIBOSE 1-METHYLPHOSPHONATE 5-TRIPHOSPHATE DIPHOSPHATASE"/>
    <property type="match status" value="1"/>
</dbReference>
<dbReference type="Gene3D" id="3.40.50.10910">
    <property type="entry name" value="Amidohydrolase"/>
    <property type="match status" value="1"/>
</dbReference>
<dbReference type="InterPro" id="IPR011059">
    <property type="entry name" value="Metal-dep_hydrolase_composite"/>
</dbReference>
<dbReference type="Gene3D" id="2.30.40.10">
    <property type="entry name" value="Urease, subunit C, domain 1"/>
    <property type="match status" value="1"/>
</dbReference>
<dbReference type="Pfam" id="PF01979">
    <property type="entry name" value="Amidohydro_1"/>
    <property type="match status" value="1"/>
</dbReference>
<proteinExistence type="predicted"/>
<evidence type="ECO:0000313" key="2">
    <source>
        <dbReference type="EMBL" id="QOV18705.1"/>
    </source>
</evidence>
<keyword evidence="2" id="KW-0378">Hydrolase</keyword>
<dbReference type="KEGG" id="bliq:INP51_11915"/>
<sequence>MNYILHNAHIITMDDTAEYQNTDLLVANGKIARIAPHIEPYGIPVKDCTGKHLIPGLIDSHVHMDSSEITEMLLACGITSCRNMWGFPETQTWRREIESGKRFGARVYSTGPLIDGETYWEGSLVVRTPEEAEKAVVDTINDGYEFVKTYPSIPRDAFLCLMDVANNLGIKVMGHGNYSVTFKELAELGYYTLEHSSCLPENDEDILMLAESGMWFCPTLVVGRTIEEYVHKNGDLKTTYHYDSMNDYWKRDWEKVTAWRKSLHRYDNLDYEAELERARLFVSHSDKILLGTDVPNPGVTGGYSVYEELVLMSEIFGMSPYRVLRTATVNAARCIGISEQKGRLKVGMDADVLVLDRDPLKDIKNAQSYCAVIKEGDWYDKSEMDQVLEKVKHYSEDYIQPLM</sequence>
<dbReference type="SUPFAM" id="SSF51338">
    <property type="entry name" value="Composite domain of metallo-dependent hydrolases"/>
    <property type="match status" value="1"/>
</dbReference>
<dbReference type="EMBL" id="CP063304">
    <property type="protein sequence ID" value="QOV18705.1"/>
    <property type="molecule type" value="Genomic_DNA"/>
</dbReference>
<evidence type="ECO:0000313" key="3">
    <source>
        <dbReference type="Proteomes" id="UP000593601"/>
    </source>
</evidence>
<protein>
    <submittedName>
        <fullName evidence="2">Amidohydrolase family protein</fullName>
    </submittedName>
</protein>
<name>A0A7M2REE2_9FIRM</name>
<keyword evidence="3" id="KW-1185">Reference proteome</keyword>
<dbReference type="GO" id="GO:0016810">
    <property type="term" value="F:hydrolase activity, acting on carbon-nitrogen (but not peptide) bonds"/>
    <property type="evidence" value="ECO:0007669"/>
    <property type="project" value="InterPro"/>
</dbReference>
<reference evidence="2 3" key="1">
    <citation type="submission" date="2020-10" db="EMBL/GenBank/DDBJ databases">
        <title>Blautia liquoris sp.nov., isolated from the mud in a fermentation cellar used for the production of Chinese strong-flavoured liquor.</title>
        <authorList>
            <person name="Lu L."/>
        </authorList>
    </citation>
    <scope>NUCLEOTIDE SEQUENCE [LARGE SCALE GENOMIC DNA]</scope>
    <source>
        <strain evidence="2 3">LZLJ-3</strain>
    </source>
</reference>
<dbReference type="AlphaFoldDB" id="A0A7M2REE2"/>